<keyword evidence="2" id="KW-1185">Reference proteome</keyword>
<protein>
    <recommendedName>
        <fullName evidence="3">DUF5590 domain-containing protein</fullName>
    </recommendedName>
</protein>
<reference evidence="2" key="3">
    <citation type="submission" date="2008-04" db="EMBL/GenBank/DDBJ databases">
        <title>Complete sequence of chromosome of Exiguobacterium sibiricum 255-15.</title>
        <authorList>
            <consortium name="US DOE Joint Genome Institute"/>
            <person name="Copeland A."/>
            <person name="Lucas S."/>
            <person name="Lapidus A."/>
            <person name="Glavina del Rio T."/>
            <person name="Dalin E."/>
            <person name="Tice H."/>
            <person name="Bruce D."/>
            <person name="Goodwin L."/>
            <person name="Pitluck S."/>
            <person name="Kiss H."/>
            <person name="Chertkov O."/>
            <person name="Monk C."/>
            <person name="Brettin T."/>
            <person name="Detter J.C."/>
            <person name="Han C."/>
            <person name="Kuske C.R."/>
            <person name="Schmutz J."/>
            <person name="Larimer F."/>
            <person name="Land M."/>
            <person name="Hauser L."/>
            <person name="Kyrpides N."/>
            <person name="Mikhailova N."/>
            <person name="Vishnivetskaya T."/>
            <person name="Rodrigues D.F."/>
            <person name="Gilichinsky D."/>
            <person name="Tiedje J."/>
            <person name="Richardson P."/>
        </authorList>
    </citation>
    <scope>NUCLEOTIDE SEQUENCE [LARGE SCALE GENOMIC DNA]</scope>
    <source>
        <strain evidence="2">DSM 17290 / CIP 109462 / JCM 13490 / 255-15</strain>
    </source>
</reference>
<dbReference type="eggNOG" id="COG5353">
    <property type="taxonomic scope" value="Bacteria"/>
</dbReference>
<dbReference type="KEGG" id="esi:Exig_1775"/>
<evidence type="ECO:0000313" key="1">
    <source>
        <dbReference type="EMBL" id="ACB61227.1"/>
    </source>
</evidence>
<sequence length="155" mass="17644">MKWKIVIGLIGFILLITLIGTGVYQFTVAEAKEREQTVAIQAEARLKKELALKQIQFDHVFNGKTQYSVFTIEQDGQALRAFVPKTGKIETRRVKDGMKIADVIRQAGNPENIVSAKYGFENRALIEIVTKTATGYDYSYYTYQEGSFIKRLRIN</sequence>
<gene>
    <name evidence="1" type="ordered locus">Exig_1775</name>
</gene>
<reference evidence="1 2" key="1">
    <citation type="journal article" date="2006" name="Extremophiles">
        <title>Characterization of Exiguobacterium isolates from the Siberian permafrost. Description of Exiguobacterium sibiricum sp. nov.</title>
        <authorList>
            <person name="Rodrigues D.F."/>
            <person name="Goris J."/>
            <person name="Vishnivetskaya T."/>
            <person name="Gilichinsky D."/>
            <person name="Thomashow M.F."/>
            <person name="Tiedje J.M."/>
        </authorList>
    </citation>
    <scope>NUCLEOTIDE SEQUENCE [LARGE SCALE GENOMIC DNA]</scope>
    <source>
        <strain evidence="2">DSM 17290 / CIP 109462 / JCM 13490 / 255-15</strain>
    </source>
</reference>
<name>B1YHQ4_EXIS2</name>
<accession>B1YHQ4</accession>
<dbReference type="RefSeq" id="WP_012370645.1">
    <property type="nucleotide sequence ID" value="NC_010556.1"/>
</dbReference>
<evidence type="ECO:0000313" key="2">
    <source>
        <dbReference type="Proteomes" id="UP000001681"/>
    </source>
</evidence>
<organism evidence="1 2">
    <name type="scientific">Exiguobacterium sibiricum (strain DSM 17290 / CCUG 55495 / CIP 109462 / JCM 13490 / 255-15)</name>
    <dbReference type="NCBI Taxonomy" id="262543"/>
    <lineage>
        <taxon>Bacteria</taxon>
        <taxon>Bacillati</taxon>
        <taxon>Bacillota</taxon>
        <taxon>Bacilli</taxon>
        <taxon>Bacillales</taxon>
        <taxon>Bacillales Family XII. Incertae Sedis</taxon>
        <taxon>Exiguobacterium</taxon>
    </lineage>
</organism>
<dbReference type="AlphaFoldDB" id="B1YHQ4"/>
<evidence type="ECO:0008006" key="3">
    <source>
        <dbReference type="Google" id="ProtNLM"/>
    </source>
</evidence>
<proteinExistence type="predicted"/>
<reference evidence="1 2" key="2">
    <citation type="journal article" date="2008" name="BMC Genomics">
        <title>Architecture of thermal adaptation in an Exiguobacterium sibiricum strain isolated from 3 million year old permafrost: a genome and transcriptome approach.</title>
        <authorList>
            <person name="Rodrigues D.F."/>
            <person name="Ivanova N."/>
            <person name="He Z."/>
            <person name="Huebner M."/>
            <person name="Zhou J."/>
            <person name="Tiedje J.M."/>
        </authorList>
    </citation>
    <scope>NUCLEOTIDE SEQUENCE [LARGE SCALE GENOMIC DNA]</scope>
    <source>
        <strain evidence="2">DSM 17290 / CIP 109462 / JCM 13490 / 255-15</strain>
    </source>
</reference>
<dbReference type="HOGENOM" id="CLU_1692865_0_0_9"/>
<dbReference type="STRING" id="262543.Exig_1775"/>
<dbReference type="Proteomes" id="UP000001681">
    <property type="component" value="Chromosome"/>
</dbReference>
<dbReference type="OrthoDB" id="2353255at2"/>
<dbReference type="EMBL" id="CP001022">
    <property type="protein sequence ID" value="ACB61227.1"/>
    <property type="molecule type" value="Genomic_DNA"/>
</dbReference>